<name>A0A9E4K6A3_9GAMM</name>
<dbReference type="AlphaFoldDB" id="A0A9E4K6A3"/>
<reference evidence="1" key="1">
    <citation type="journal article" date="2021" name="Proc. Natl. Acad. Sci. U.S.A.">
        <title>Global biogeography of chemosynthetic symbionts reveals both localized and globally distributed symbiont groups. .</title>
        <authorList>
            <person name="Osvatic J.T."/>
            <person name="Wilkins L.G.E."/>
            <person name="Leibrecht L."/>
            <person name="Leray M."/>
            <person name="Zauner S."/>
            <person name="Polzin J."/>
            <person name="Camacho Y."/>
            <person name="Gros O."/>
            <person name="van Gils J.A."/>
            <person name="Eisen J.A."/>
            <person name="Petersen J.M."/>
            <person name="Yuen B."/>
        </authorList>
    </citation>
    <scope>NUCLEOTIDE SEQUENCE</scope>
    <source>
        <strain evidence="1">MAGL173</strain>
    </source>
</reference>
<dbReference type="Pfam" id="PF14367">
    <property type="entry name" value="DUF4411"/>
    <property type="match status" value="1"/>
</dbReference>
<dbReference type="Proteomes" id="UP000886687">
    <property type="component" value="Unassembled WGS sequence"/>
</dbReference>
<gene>
    <name evidence="1" type="ORF">JAZ04_12270</name>
</gene>
<dbReference type="InterPro" id="IPR016541">
    <property type="entry name" value="UCP008505"/>
</dbReference>
<proteinExistence type="predicted"/>
<comment type="caution">
    <text evidence="1">The sequence shown here is derived from an EMBL/GenBank/DDBJ whole genome shotgun (WGS) entry which is preliminary data.</text>
</comment>
<accession>A0A9E4K6A3</accession>
<organism evidence="1 2">
    <name type="scientific">Candidatus Thiodiazotropha lotti</name>
    <dbReference type="NCBI Taxonomy" id="2792787"/>
    <lineage>
        <taxon>Bacteria</taxon>
        <taxon>Pseudomonadati</taxon>
        <taxon>Pseudomonadota</taxon>
        <taxon>Gammaproteobacteria</taxon>
        <taxon>Chromatiales</taxon>
        <taxon>Sedimenticolaceae</taxon>
        <taxon>Candidatus Thiodiazotropha</taxon>
    </lineage>
</organism>
<dbReference type="EMBL" id="JAEPDI010000009">
    <property type="protein sequence ID" value="MCG7939611.1"/>
    <property type="molecule type" value="Genomic_DNA"/>
</dbReference>
<evidence type="ECO:0000313" key="1">
    <source>
        <dbReference type="EMBL" id="MCG7939611.1"/>
    </source>
</evidence>
<evidence type="ECO:0000313" key="2">
    <source>
        <dbReference type="Proteomes" id="UP000886687"/>
    </source>
</evidence>
<protein>
    <submittedName>
        <fullName evidence="1">DUF4411 family protein</fullName>
    </submittedName>
</protein>
<sequence>MYVIDSDVFISAKNAYYAFDICPGFWDSVIDHYQAGRVCSIDHIRQELLAGNEKEDLVQWVKSTVPPDFFASSQEADVIASYGQIMLWVQRSIQYTDAAKAKFATEADGWLVAHGMVHGIEVVTNEQPRPEARSRILLPDVCDQFGVQYHNTFEMLSALGARYYYQR</sequence>